<dbReference type="SUPFAM" id="SSF53335">
    <property type="entry name" value="S-adenosyl-L-methionine-dependent methyltransferases"/>
    <property type="match status" value="1"/>
</dbReference>
<evidence type="ECO:0000256" key="4">
    <source>
        <dbReference type="ARBA" id="ARBA00022603"/>
    </source>
</evidence>
<dbReference type="Pfam" id="PF08241">
    <property type="entry name" value="Methyltransf_11"/>
    <property type="match status" value="1"/>
</dbReference>
<evidence type="ECO:0000256" key="2">
    <source>
        <dbReference type="ARBA" id="ARBA00004746"/>
    </source>
</evidence>
<dbReference type="GO" id="GO:0008757">
    <property type="term" value="F:S-adenosylmethionine-dependent methyltransferase activity"/>
    <property type="evidence" value="ECO:0007669"/>
    <property type="project" value="InterPro"/>
</dbReference>
<feature type="domain" description="Methyltransferase type 11" evidence="9">
    <location>
        <begin position="51"/>
        <end position="156"/>
    </location>
</feature>
<dbReference type="EC" id="2.1.1.197" evidence="3 8"/>
<name>A0AAW5N346_9BACT</name>
<dbReference type="GO" id="GO:0009102">
    <property type="term" value="P:biotin biosynthetic process"/>
    <property type="evidence" value="ECO:0007669"/>
    <property type="project" value="UniProtKB-UniRule"/>
</dbReference>
<keyword evidence="7 8" id="KW-0093">Biotin biosynthesis</keyword>
<dbReference type="Gene3D" id="3.40.50.150">
    <property type="entry name" value="Vaccinia Virus protein VP39"/>
    <property type="match status" value="1"/>
</dbReference>
<accession>A0AAW5N346</accession>
<keyword evidence="6 8" id="KW-0949">S-adenosyl-L-methionine</keyword>
<keyword evidence="4 8" id="KW-0489">Methyltransferase</keyword>
<dbReference type="Proteomes" id="UP001204579">
    <property type="component" value="Unassembled WGS sequence"/>
</dbReference>
<keyword evidence="11" id="KW-1185">Reference proteome</keyword>
<protein>
    <recommendedName>
        <fullName evidence="3 8">Malonyl-[acyl-carrier protein] O-methyltransferase</fullName>
        <shortName evidence="8">Malonyl-ACP O-methyltransferase</shortName>
        <ecNumber evidence="3 8">2.1.1.197</ecNumber>
    </recommendedName>
    <alternativeName>
        <fullName evidence="8">Biotin synthesis protein BioC</fullName>
    </alternativeName>
</protein>
<dbReference type="CDD" id="cd02440">
    <property type="entry name" value="AdoMet_MTases"/>
    <property type="match status" value="1"/>
</dbReference>
<dbReference type="PANTHER" id="PTHR13090:SF1">
    <property type="entry name" value="ARGININE-HYDROXYLASE NDUFAF5, MITOCHONDRIAL"/>
    <property type="match status" value="1"/>
</dbReference>
<dbReference type="InterPro" id="IPR013216">
    <property type="entry name" value="Methyltransf_11"/>
</dbReference>
<dbReference type="InterPro" id="IPR029063">
    <property type="entry name" value="SAM-dependent_MTases_sf"/>
</dbReference>
<evidence type="ECO:0000259" key="9">
    <source>
        <dbReference type="Pfam" id="PF08241"/>
    </source>
</evidence>
<dbReference type="InterPro" id="IPR011814">
    <property type="entry name" value="BioC"/>
</dbReference>
<evidence type="ECO:0000256" key="7">
    <source>
        <dbReference type="ARBA" id="ARBA00022756"/>
    </source>
</evidence>
<dbReference type="InterPro" id="IPR050602">
    <property type="entry name" value="Malonyl-ACP_OMT"/>
</dbReference>
<dbReference type="AlphaFoldDB" id="A0AAW5N346"/>
<comment type="caution">
    <text evidence="10">The sequence shown here is derived from an EMBL/GenBank/DDBJ whole genome shotgun (WGS) entry which is preliminary data.</text>
</comment>
<evidence type="ECO:0000313" key="11">
    <source>
        <dbReference type="Proteomes" id="UP001204579"/>
    </source>
</evidence>
<evidence type="ECO:0000256" key="5">
    <source>
        <dbReference type="ARBA" id="ARBA00022679"/>
    </source>
</evidence>
<dbReference type="HAMAP" id="MF_00835">
    <property type="entry name" value="BioC"/>
    <property type="match status" value="1"/>
</dbReference>
<comment type="catalytic activity">
    <reaction evidence="1 8">
        <text>malonyl-[ACP] + S-adenosyl-L-methionine = malonyl-[ACP] methyl ester + S-adenosyl-L-homocysteine</text>
        <dbReference type="Rhea" id="RHEA:17105"/>
        <dbReference type="Rhea" id="RHEA-COMP:9623"/>
        <dbReference type="Rhea" id="RHEA-COMP:9954"/>
        <dbReference type="ChEBI" id="CHEBI:57856"/>
        <dbReference type="ChEBI" id="CHEBI:59789"/>
        <dbReference type="ChEBI" id="CHEBI:78449"/>
        <dbReference type="ChEBI" id="CHEBI:78845"/>
        <dbReference type="EC" id="2.1.1.197"/>
    </reaction>
</comment>
<evidence type="ECO:0000256" key="8">
    <source>
        <dbReference type="HAMAP-Rule" id="MF_00835"/>
    </source>
</evidence>
<gene>
    <name evidence="8 10" type="primary">bioC</name>
    <name evidence="10" type="ORF">NW209_06115</name>
</gene>
<evidence type="ECO:0000256" key="6">
    <source>
        <dbReference type="ARBA" id="ARBA00022691"/>
    </source>
</evidence>
<comment type="similarity">
    <text evidence="8">Belongs to the methyltransferase superfamily.</text>
</comment>
<comment type="pathway">
    <text evidence="2 8">Cofactor biosynthesis; biotin biosynthesis.</text>
</comment>
<dbReference type="GO" id="GO:0032259">
    <property type="term" value="P:methylation"/>
    <property type="evidence" value="ECO:0007669"/>
    <property type="project" value="UniProtKB-KW"/>
</dbReference>
<proteinExistence type="inferred from homology"/>
<evidence type="ECO:0000256" key="1">
    <source>
        <dbReference type="ARBA" id="ARBA00000852"/>
    </source>
</evidence>
<dbReference type="GO" id="GO:0010340">
    <property type="term" value="F:carboxyl-O-methyltransferase activity"/>
    <property type="evidence" value="ECO:0007669"/>
    <property type="project" value="UniProtKB-UniRule"/>
</dbReference>
<dbReference type="PANTHER" id="PTHR13090">
    <property type="entry name" value="ARGININE-HYDROXYLASE NDUFAF5, MITOCHONDRIAL"/>
    <property type="match status" value="1"/>
</dbReference>
<dbReference type="GO" id="GO:0102130">
    <property type="term" value="F:malonyl-CoA methyltransferase activity"/>
    <property type="evidence" value="ECO:0007669"/>
    <property type="project" value="UniProtKB-EC"/>
</dbReference>
<organism evidence="10 11">
    <name type="scientific">Phocaeicola barnesiae</name>
    <dbReference type="NCBI Taxonomy" id="376804"/>
    <lineage>
        <taxon>Bacteria</taxon>
        <taxon>Pseudomonadati</taxon>
        <taxon>Bacteroidota</taxon>
        <taxon>Bacteroidia</taxon>
        <taxon>Bacteroidales</taxon>
        <taxon>Bacteroidaceae</taxon>
        <taxon>Phocaeicola</taxon>
    </lineage>
</organism>
<reference evidence="10 11" key="1">
    <citation type="submission" date="2022-08" db="EMBL/GenBank/DDBJ databases">
        <authorList>
            <person name="Zeman M."/>
            <person name="Kubasova T."/>
        </authorList>
    </citation>
    <scope>NUCLEOTIDE SEQUENCE [LARGE SCALE GENOMIC DNA]</scope>
    <source>
        <strain evidence="10 11">ET62</strain>
    </source>
</reference>
<dbReference type="NCBIfam" id="TIGR02072">
    <property type="entry name" value="BioC"/>
    <property type="match status" value="1"/>
</dbReference>
<sequence>MDKRLIAERFAKARGTYNREARVQQQVAEKMMRLVLQHSGTHPDRFRRIVEFGCGTGSYSSILLHTLKPETLLLNDLCPEMEECVENLPSAGGSPQAGPSAGGTVVRFRAGDAEELDFPTGTDLLTSCSTLQWFTDPAAFFARSRRFLKPDGILAFTTFGPSNMHEIRSLTGHGLDYLPLDEIQRLVALHFDVRYAAEEVVSLPFADPTAVLRHLKLTGVTGTEKRTWTRRRLQAFSEDYTRRFARPDGKVTLTYHPIYIIAQNKSL</sequence>
<comment type="function">
    <text evidence="8">Converts the free carboxyl group of a malonyl-thioester to its methyl ester by transfer of a methyl group from S-adenosyl-L-methionine (SAM). It allows to synthesize pimeloyl-ACP via the fatty acid synthetic pathway.</text>
</comment>
<dbReference type="RefSeq" id="WP_258335658.1">
    <property type="nucleotide sequence ID" value="NZ_JANRHJ010000006.1"/>
</dbReference>
<evidence type="ECO:0000256" key="3">
    <source>
        <dbReference type="ARBA" id="ARBA00012327"/>
    </source>
</evidence>
<evidence type="ECO:0000313" key="10">
    <source>
        <dbReference type="EMBL" id="MCR8873587.1"/>
    </source>
</evidence>
<dbReference type="EMBL" id="JANRHJ010000006">
    <property type="protein sequence ID" value="MCR8873587.1"/>
    <property type="molecule type" value="Genomic_DNA"/>
</dbReference>
<keyword evidence="5 8" id="KW-0808">Transferase</keyword>